<gene>
    <name evidence="2" type="ORF">PC9H_004564</name>
</gene>
<dbReference type="AlphaFoldDB" id="A0A8H7DTH4"/>
<proteinExistence type="predicted"/>
<dbReference type="SUPFAM" id="SSF54637">
    <property type="entry name" value="Thioesterase/thiol ester dehydrase-isomerase"/>
    <property type="match status" value="1"/>
</dbReference>
<dbReference type="InterPro" id="IPR039298">
    <property type="entry name" value="ACOT13"/>
</dbReference>
<dbReference type="GeneID" id="59374382"/>
<dbReference type="PANTHER" id="PTHR21660">
    <property type="entry name" value="THIOESTERASE SUPERFAMILY MEMBER-RELATED"/>
    <property type="match status" value="1"/>
</dbReference>
<evidence type="ECO:0008006" key="4">
    <source>
        <dbReference type="Google" id="ProtNLM"/>
    </source>
</evidence>
<dbReference type="PANTHER" id="PTHR21660:SF1">
    <property type="entry name" value="ACYL-COENZYME A THIOESTERASE 13"/>
    <property type="match status" value="1"/>
</dbReference>
<sequence>MSNGELDMDAVLAHFPINPDKVKQVSGNASYEAKEIAYKWLAVFLSAGEGFSGNVASRVRIIEASIIQNPEEPEKLESRVVCEIDVEEDMLNPLGNLHGGCSIFLIDECSTLPLSVLLYSLGRPTSGGVSQTINTTFHAPAPLGTKIRLVNTSMIIEEPMLCTRSEVWDVDNHRLISSAVQTKMLPSQPKPKL</sequence>
<keyword evidence="1" id="KW-0378">Hydrolase</keyword>
<evidence type="ECO:0000313" key="2">
    <source>
        <dbReference type="EMBL" id="KAF7432622.1"/>
    </source>
</evidence>
<reference evidence="2" key="1">
    <citation type="submission" date="2019-07" db="EMBL/GenBank/DDBJ databases">
        <authorList>
            <person name="Palmer J.M."/>
        </authorList>
    </citation>
    <scope>NUCLEOTIDE SEQUENCE</scope>
    <source>
        <strain evidence="2">PC9</strain>
    </source>
</reference>
<dbReference type="InterPro" id="IPR029069">
    <property type="entry name" value="HotDog_dom_sf"/>
</dbReference>
<dbReference type="EMBL" id="JACETU010000003">
    <property type="protein sequence ID" value="KAF7432622.1"/>
    <property type="molecule type" value="Genomic_DNA"/>
</dbReference>
<dbReference type="OrthoDB" id="2831072at2759"/>
<name>A0A8H7DTH4_PLEOS</name>
<dbReference type="Gene3D" id="3.10.129.10">
    <property type="entry name" value="Hotdog Thioesterase"/>
    <property type="match status" value="1"/>
</dbReference>
<organism evidence="2 3">
    <name type="scientific">Pleurotus ostreatus</name>
    <name type="common">Oyster mushroom</name>
    <name type="synonym">White-rot fungus</name>
    <dbReference type="NCBI Taxonomy" id="5322"/>
    <lineage>
        <taxon>Eukaryota</taxon>
        <taxon>Fungi</taxon>
        <taxon>Dikarya</taxon>
        <taxon>Basidiomycota</taxon>
        <taxon>Agaricomycotina</taxon>
        <taxon>Agaricomycetes</taxon>
        <taxon>Agaricomycetidae</taxon>
        <taxon>Agaricales</taxon>
        <taxon>Pleurotineae</taxon>
        <taxon>Pleurotaceae</taxon>
        <taxon>Pleurotus</taxon>
    </lineage>
</organism>
<dbReference type="VEuPathDB" id="FungiDB:PC9H_004564"/>
<dbReference type="GO" id="GO:0047617">
    <property type="term" value="F:fatty acyl-CoA hydrolase activity"/>
    <property type="evidence" value="ECO:0007669"/>
    <property type="project" value="InterPro"/>
</dbReference>
<keyword evidence="3" id="KW-1185">Reference proteome</keyword>
<accession>A0A8H7DTH4</accession>
<dbReference type="CDD" id="cd03443">
    <property type="entry name" value="PaaI_thioesterase"/>
    <property type="match status" value="1"/>
</dbReference>
<dbReference type="RefSeq" id="XP_036632649.1">
    <property type="nucleotide sequence ID" value="XM_036774147.1"/>
</dbReference>
<protein>
    <recommendedName>
        <fullName evidence="4">Thioesterase domain-containing protein</fullName>
    </recommendedName>
</protein>
<dbReference type="Proteomes" id="UP000623687">
    <property type="component" value="Unassembled WGS sequence"/>
</dbReference>
<evidence type="ECO:0000256" key="1">
    <source>
        <dbReference type="ARBA" id="ARBA00022801"/>
    </source>
</evidence>
<evidence type="ECO:0000313" key="3">
    <source>
        <dbReference type="Proteomes" id="UP000623687"/>
    </source>
</evidence>
<comment type="caution">
    <text evidence="2">The sequence shown here is derived from an EMBL/GenBank/DDBJ whole genome shotgun (WGS) entry which is preliminary data.</text>
</comment>